<gene>
    <name evidence="2" type="ORF">ACFPP7_24595</name>
</gene>
<evidence type="ECO:0000256" key="1">
    <source>
        <dbReference type="SAM" id="Phobius"/>
    </source>
</evidence>
<dbReference type="Proteomes" id="UP001596084">
    <property type="component" value="Unassembled WGS sequence"/>
</dbReference>
<name>A0ABW0QIP1_9BURK</name>
<dbReference type="RefSeq" id="WP_068832013.1">
    <property type="nucleotide sequence ID" value="NZ_JBHSMX010000066.1"/>
</dbReference>
<organism evidence="2 3">
    <name type="scientific">Polaromonas jejuensis</name>
    <dbReference type="NCBI Taxonomy" id="457502"/>
    <lineage>
        <taxon>Bacteria</taxon>
        <taxon>Pseudomonadati</taxon>
        <taxon>Pseudomonadota</taxon>
        <taxon>Betaproteobacteria</taxon>
        <taxon>Burkholderiales</taxon>
        <taxon>Comamonadaceae</taxon>
        <taxon>Polaromonas</taxon>
    </lineage>
</organism>
<keyword evidence="1" id="KW-0812">Transmembrane</keyword>
<reference evidence="3" key="1">
    <citation type="journal article" date="2019" name="Int. J. Syst. Evol. Microbiol.">
        <title>The Global Catalogue of Microorganisms (GCM) 10K type strain sequencing project: providing services to taxonomists for standard genome sequencing and annotation.</title>
        <authorList>
            <consortium name="The Broad Institute Genomics Platform"/>
            <consortium name="The Broad Institute Genome Sequencing Center for Infectious Disease"/>
            <person name="Wu L."/>
            <person name="Ma J."/>
        </authorList>
    </citation>
    <scope>NUCLEOTIDE SEQUENCE [LARGE SCALE GENOMIC DNA]</scope>
    <source>
        <strain evidence="3">CGMCC 4.7277</strain>
    </source>
</reference>
<dbReference type="EMBL" id="JBHSMX010000066">
    <property type="protein sequence ID" value="MFC5524062.1"/>
    <property type="molecule type" value="Genomic_DNA"/>
</dbReference>
<feature type="transmembrane region" description="Helical" evidence="1">
    <location>
        <begin position="36"/>
        <end position="59"/>
    </location>
</feature>
<accession>A0ABW0QIP1</accession>
<keyword evidence="1" id="KW-1133">Transmembrane helix</keyword>
<evidence type="ECO:0000313" key="2">
    <source>
        <dbReference type="EMBL" id="MFC5524062.1"/>
    </source>
</evidence>
<keyword evidence="3" id="KW-1185">Reference proteome</keyword>
<feature type="transmembrane region" description="Helical" evidence="1">
    <location>
        <begin position="6"/>
        <end position="24"/>
    </location>
</feature>
<proteinExistence type="predicted"/>
<comment type="caution">
    <text evidence="2">The sequence shown here is derived from an EMBL/GenBank/DDBJ whole genome shotgun (WGS) entry which is preliminary data.</text>
</comment>
<sequence length="91" mass="9887">MSEAFLGYLPAMGALLLFTTSILVTKVASSRIDLGLGFLIATSTNVVFSSLALAVQPGFWPDGLLWNAQAFRRFAAAGAFTTYLGRWVFYE</sequence>
<evidence type="ECO:0000313" key="3">
    <source>
        <dbReference type="Proteomes" id="UP001596084"/>
    </source>
</evidence>
<feature type="transmembrane region" description="Helical" evidence="1">
    <location>
        <begin position="71"/>
        <end position="89"/>
    </location>
</feature>
<keyword evidence="1" id="KW-0472">Membrane</keyword>
<protein>
    <submittedName>
        <fullName evidence="2">Uncharacterized protein</fullName>
    </submittedName>
</protein>